<keyword evidence="5" id="KW-1185">Reference proteome</keyword>
<dbReference type="RefSeq" id="WP_092539012.1">
    <property type="nucleotide sequence ID" value="NZ_FNKQ01000005.1"/>
</dbReference>
<proteinExistence type="predicted"/>
<feature type="transmembrane region" description="Helical" evidence="1">
    <location>
        <begin position="37"/>
        <end position="57"/>
    </location>
</feature>
<gene>
    <name evidence="2" type="ORF">DWB78_16970</name>
    <name evidence="3" type="ORF">SAMN05216278_3523</name>
</gene>
<reference evidence="4" key="1">
    <citation type="submission" date="2016-10" db="EMBL/GenBank/DDBJ databases">
        <authorList>
            <person name="Varghese N."/>
            <person name="Submissions S."/>
        </authorList>
    </citation>
    <scope>NUCLEOTIDE SEQUENCE [LARGE SCALE GENOMIC DNA]</scope>
    <source>
        <strain evidence="4">CGMCC 1.12397</strain>
    </source>
</reference>
<evidence type="ECO:0000256" key="1">
    <source>
        <dbReference type="SAM" id="Phobius"/>
    </source>
</evidence>
<feature type="transmembrane region" description="Helical" evidence="1">
    <location>
        <begin position="6"/>
        <end position="25"/>
    </location>
</feature>
<reference evidence="2 5" key="3">
    <citation type="submission" date="2018-07" db="EMBL/GenBank/DDBJ databases">
        <title>Genome sequence of extremly halophilic archaeon Halopelagius longus strain BC12-B1.</title>
        <authorList>
            <person name="Zhang X."/>
        </authorList>
    </citation>
    <scope>NUCLEOTIDE SEQUENCE [LARGE SCALE GENOMIC DNA]</scope>
    <source>
        <strain evidence="2 5">BC12-B1</strain>
    </source>
</reference>
<evidence type="ECO:0000313" key="5">
    <source>
        <dbReference type="Proteomes" id="UP000255421"/>
    </source>
</evidence>
<evidence type="ECO:0000313" key="4">
    <source>
        <dbReference type="Proteomes" id="UP000199289"/>
    </source>
</evidence>
<dbReference type="Proteomes" id="UP000255421">
    <property type="component" value="Unassembled WGS sequence"/>
</dbReference>
<dbReference type="EMBL" id="FNKQ01000005">
    <property type="protein sequence ID" value="SDR08252.1"/>
    <property type="molecule type" value="Genomic_DNA"/>
</dbReference>
<evidence type="ECO:0000313" key="3">
    <source>
        <dbReference type="EMBL" id="SDR08252.1"/>
    </source>
</evidence>
<dbReference type="EMBL" id="QQST01000003">
    <property type="protein sequence ID" value="RDI69842.1"/>
    <property type="molecule type" value="Genomic_DNA"/>
</dbReference>
<accession>A0A1H1G4S6</accession>
<keyword evidence="1" id="KW-0812">Transmembrane</keyword>
<protein>
    <submittedName>
        <fullName evidence="3">Uncharacterized protein</fullName>
    </submittedName>
</protein>
<organism evidence="3 4">
    <name type="scientific">Halopelagius longus</name>
    <dbReference type="NCBI Taxonomy" id="1236180"/>
    <lineage>
        <taxon>Archaea</taxon>
        <taxon>Methanobacteriati</taxon>
        <taxon>Methanobacteriota</taxon>
        <taxon>Stenosarchaea group</taxon>
        <taxon>Halobacteria</taxon>
        <taxon>Halobacteriales</taxon>
        <taxon>Haloferacaceae</taxon>
    </lineage>
</organism>
<dbReference type="AlphaFoldDB" id="A0A1H1G4S6"/>
<reference evidence="3" key="2">
    <citation type="submission" date="2016-10" db="EMBL/GenBank/DDBJ databases">
        <authorList>
            <person name="de Groot N.N."/>
        </authorList>
    </citation>
    <scope>NUCLEOTIDE SEQUENCE [LARGE SCALE GENOMIC DNA]</scope>
    <source>
        <strain evidence="3">CGMCC 1.12397</strain>
    </source>
</reference>
<dbReference type="Proteomes" id="UP000199289">
    <property type="component" value="Unassembled WGS sequence"/>
</dbReference>
<keyword evidence="1" id="KW-1133">Transmembrane helix</keyword>
<sequence length="63" mass="6989">MDTERLLNYLFGAYMVVVLVVWRLGGGSSAFPEVYGLNSVNLGLVVALVVLLYAYIYQQLSET</sequence>
<name>A0A1H1G4S6_9EURY</name>
<evidence type="ECO:0000313" key="2">
    <source>
        <dbReference type="EMBL" id="RDI69842.1"/>
    </source>
</evidence>
<keyword evidence="1" id="KW-0472">Membrane</keyword>